<reference evidence="2" key="1">
    <citation type="journal article" date="2019" name="Int. J. Syst. Evol. Microbiol.">
        <title>The Global Catalogue of Microorganisms (GCM) 10K type strain sequencing project: providing services to taxonomists for standard genome sequencing and annotation.</title>
        <authorList>
            <consortium name="The Broad Institute Genomics Platform"/>
            <consortium name="The Broad Institute Genome Sequencing Center for Infectious Disease"/>
            <person name="Wu L."/>
            <person name="Ma J."/>
        </authorList>
    </citation>
    <scope>NUCLEOTIDE SEQUENCE [LARGE SCALE GENOMIC DNA]</scope>
    <source>
        <strain evidence="2">JCM 16924</strain>
    </source>
</reference>
<dbReference type="EMBL" id="BAAAZX010000005">
    <property type="protein sequence ID" value="GAA3989053.1"/>
    <property type="molecule type" value="Genomic_DNA"/>
</dbReference>
<keyword evidence="2" id="KW-1185">Reference proteome</keyword>
<dbReference type="Proteomes" id="UP001500456">
    <property type="component" value="Unassembled WGS sequence"/>
</dbReference>
<proteinExistence type="predicted"/>
<sequence>MSAVATPVKSAAASGRAETAAMTRAVRMLAMLFLQNMYVPAAVPVVREIRLLPGQLADRPGAVHDVARSELPTETPANYP</sequence>
<organism evidence="1 2">
    <name type="scientific">Streptomyces plumbiresistens</name>
    <dbReference type="NCBI Taxonomy" id="511811"/>
    <lineage>
        <taxon>Bacteria</taxon>
        <taxon>Bacillati</taxon>
        <taxon>Actinomycetota</taxon>
        <taxon>Actinomycetes</taxon>
        <taxon>Kitasatosporales</taxon>
        <taxon>Streptomycetaceae</taxon>
        <taxon>Streptomyces</taxon>
    </lineage>
</organism>
<accession>A0ABP7QXY8</accession>
<protein>
    <submittedName>
        <fullName evidence="1">Uncharacterized protein</fullName>
    </submittedName>
</protein>
<evidence type="ECO:0000313" key="2">
    <source>
        <dbReference type="Proteomes" id="UP001500456"/>
    </source>
</evidence>
<evidence type="ECO:0000313" key="1">
    <source>
        <dbReference type="EMBL" id="GAA3989053.1"/>
    </source>
</evidence>
<gene>
    <name evidence="1" type="ORF">GCM10022232_23310</name>
</gene>
<name>A0ABP7QXY8_9ACTN</name>
<comment type="caution">
    <text evidence="1">The sequence shown here is derived from an EMBL/GenBank/DDBJ whole genome shotgun (WGS) entry which is preliminary data.</text>
</comment>